<feature type="non-terminal residue" evidence="1">
    <location>
        <position position="52"/>
    </location>
</feature>
<dbReference type="Proteomes" id="UP000003532">
    <property type="component" value="Unassembled WGS sequence"/>
</dbReference>
<comment type="caution">
    <text evidence="1">The sequence shown here is derived from an EMBL/GenBank/DDBJ whole genome shotgun (WGS) entry which is preliminary data.</text>
</comment>
<accession>G5NEU6</accession>
<sequence length="52" mass="5953">MAVRNRDCVIDQCLTGIVNPERINSDIAIRQTCWMTDKKPEALLPIIRAITR</sequence>
<protein>
    <submittedName>
        <fullName evidence="1">Uncharacterized protein</fullName>
    </submittedName>
</protein>
<evidence type="ECO:0000313" key="1">
    <source>
        <dbReference type="EMBL" id="EHC56055.1"/>
    </source>
</evidence>
<reference evidence="1 2" key="1">
    <citation type="journal article" date="2011" name="BMC Genomics">
        <title>Genome sequencing reveals diversification of virulence factor content and possible host adaptation in distinct subpopulations of Salmonella enterica.</title>
        <authorList>
            <person name="den Bakker H.C."/>
            <person name="Moreno Switt A.I."/>
            <person name="Govoni G."/>
            <person name="Cummings C.A."/>
            <person name="Ranieri M.L."/>
            <person name="Degoricija L."/>
            <person name="Hoelzer K."/>
            <person name="Rodriguez-Rivera L.D."/>
            <person name="Brown S."/>
            <person name="Bolchacova E."/>
            <person name="Furtado M.R."/>
            <person name="Wiedmann M."/>
        </authorList>
    </citation>
    <scope>NUCLEOTIDE SEQUENCE [LARGE SCALE GENOMIC DNA]</scope>
    <source>
        <strain evidence="1 2">R8-3668</strain>
    </source>
</reference>
<dbReference type="EMBL" id="AFCO01001071">
    <property type="protein sequence ID" value="EHC56055.1"/>
    <property type="molecule type" value="Genomic_DNA"/>
</dbReference>
<evidence type="ECO:0000313" key="2">
    <source>
        <dbReference type="Proteomes" id="UP000003532"/>
    </source>
</evidence>
<dbReference type="AlphaFoldDB" id="G5NEU6"/>
<proteinExistence type="predicted"/>
<organism evidence="1 2">
    <name type="scientific">Salmonella enterica subsp. enterica serovar Inverness str. R8-3668</name>
    <dbReference type="NCBI Taxonomy" id="913075"/>
    <lineage>
        <taxon>Bacteria</taxon>
        <taxon>Pseudomonadati</taxon>
        <taxon>Pseudomonadota</taxon>
        <taxon>Gammaproteobacteria</taxon>
        <taxon>Enterobacterales</taxon>
        <taxon>Enterobacteriaceae</taxon>
        <taxon>Salmonella</taxon>
    </lineage>
</organism>
<gene>
    <name evidence="1" type="ORF">LTSEINV_3248</name>
</gene>
<name>G5NEU6_SALET</name>